<feature type="modified residue" description="4-aspartylphosphate" evidence="2">
    <location>
        <position position="55"/>
    </location>
</feature>
<protein>
    <submittedName>
        <fullName evidence="4">Response regulator</fullName>
    </submittedName>
</protein>
<name>A0ABM8B0A5_9BACT</name>
<evidence type="ECO:0000313" key="4">
    <source>
        <dbReference type="EMBL" id="BDQ37008.1"/>
    </source>
</evidence>
<evidence type="ECO:0000256" key="1">
    <source>
        <dbReference type="ARBA" id="ARBA00022553"/>
    </source>
</evidence>
<dbReference type="Gene3D" id="3.40.50.2300">
    <property type="match status" value="1"/>
</dbReference>
<dbReference type="PANTHER" id="PTHR44591:SF3">
    <property type="entry name" value="RESPONSE REGULATORY DOMAIN-CONTAINING PROTEIN"/>
    <property type="match status" value="1"/>
</dbReference>
<dbReference type="RefSeq" id="WP_281762877.1">
    <property type="nucleotide sequence ID" value="NZ_AP026709.1"/>
</dbReference>
<accession>A0ABM8B0A5</accession>
<organism evidence="4 5">
    <name type="scientific">Pseudodesulfovibrio nedwellii</name>
    <dbReference type="NCBI Taxonomy" id="2973072"/>
    <lineage>
        <taxon>Bacteria</taxon>
        <taxon>Pseudomonadati</taxon>
        <taxon>Thermodesulfobacteriota</taxon>
        <taxon>Desulfovibrionia</taxon>
        <taxon>Desulfovibrionales</taxon>
        <taxon>Desulfovibrionaceae</taxon>
    </lineage>
</organism>
<dbReference type="InterPro" id="IPR011006">
    <property type="entry name" value="CheY-like_superfamily"/>
</dbReference>
<evidence type="ECO:0000313" key="5">
    <source>
        <dbReference type="Proteomes" id="UP001317742"/>
    </source>
</evidence>
<dbReference type="PROSITE" id="PS50110">
    <property type="entry name" value="RESPONSE_REGULATORY"/>
    <property type="match status" value="1"/>
</dbReference>
<evidence type="ECO:0000256" key="2">
    <source>
        <dbReference type="PROSITE-ProRule" id="PRU00169"/>
    </source>
</evidence>
<dbReference type="SMART" id="SM00448">
    <property type="entry name" value="REC"/>
    <property type="match status" value="1"/>
</dbReference>
<dbReference type="Pfam" id="PF00072">
    <property type="entry name" value="Response_reg"/>
    <property type="match status" value="1"/>
</dbReference>
<sequence length="142" mass="16068">METNARILVVDDEERFRKSMARILRSKGYAVDEASDGMDALNRLATGGFDVVLLDLKMPELSGEETYNEIRLQGFDVETICLTGHVSINDATKLLQRGVFDYLVKPASVEEILSTVQRAIEKKQLRNNEIEIDQLFKNSTMI</sequence>
<proteinExistence type="predicted"/>
<reference evidence="4 5" key="1">
    <citation type="submission" date="2022-08" db="EMBL/GenBank/DDBJ databases">
        <title>Genome Sequence of the sulphate-reducing bacterium, Pseudodesulfovibrio sp. SYK.</title>
        <authorList>
            <person name="Kondo R."/>
            <person name="Kataoka T."/>
        </authorList>
    </citation>
    <scope>NUCLEOTIDE SEQUENCE [LARGE SCALE GENOMIC DNA]</scope>
    <source>
        <strain evidence="4 5">SYK</strain>
    </source>
</reference>
<dbReference type="SUPFAM" id="SSF52172">
    <property type="entry name" value="CheY-like"/>
    <property type="match status" value="1"/>
</dbReference>
<dbReference type="PANTHER" id="PTHR44591">
    <property type="entry name" value="STRESS RESPONSE REGULATOR PROTEIN 1"/>
    <property type="match status" value="1"/>
</dbReference>
<feature type="domain" description="Response regulatory" evidence="3">
    <location>
        <begin position="6"/>
        <end position="120"/>
    </location>
</feature>
<dbReference type="InterPro" id="IPR050595">
    <property type="entry name" value="Bact_response_regulator"/>
</dbReference>
<dbReference type="InterPro" id="IPR001789">
    <property type="entry name" value="Sig_transdc_resp-reg_receiver"/>
</dbReference>
<dbReference type="Proteomes" id="UP001317742">
    <property type="component" value="Chromosome"/>
</dbReference>
<gene>
    <name evidence="4" type="ORF">SYK_13680</name>
</gene>
<keyword evidence="1 2" id="KW-0597">Phosphoprotein</keyword>
<dbReference type="EMBL" id="AP026709">
    <property type="protein sequence ID" value="BDQ37008.1"/>
    <property type="molecule type" value="Genomic_DNA"/>
</dbReference>
<evidence type="ECO:0000259" key="3">
    <source>
        <dbReference type="PROSITE" id="PS50110"/>
    </source>
</evidence>
<keyword evidence="5" id="KW-1185">Reference proteome</keyword>